<evidence type="ECO:0000259" key="2">
    <source>
        <dbReference type="SMART" id="SM01324"/>
    </source>
</evidence>
<proteinExistence type="predicted"/>
<dbReference type="STRING" id="1499688.BN000_00664"/>
<protein>
    <submittedName>
        <fullName evidence="3">IG hypothetical</fullName>
    </submittedName>
</protein>
<dbReference type="InterPro" id="IPR025582">
    <property type="entry name" value="YARHG_dom"/>
</dbReference>
<gene>
    <name evidence="3" type="ORF">BN000_00664</name>
</gene>
<feature type="region of interest" description="Disordered" evidence="1">
    <location>
        <begin position="59"/>
        <end position="111"/>
    </location>
</feature>
<dbReference type="Gene3D" id="1.20.58.1690">
    <property type="match status" value="1"/>
</dbReference>
<dbReference type="InterPro" id="IPR038434">
    <property type="entry name" value="YARHG_sf"/>
</dbReference>
<evidence type="ECO:0000313" key="3">
    <source>
        <dbReference type="EMBL" id="CRK80776.1"/>
    </source>
</evidence>
<feature type="compositionally biased region" description="Low complexity" evidence="1">
    <location>
        <begin position="94"/>
        <end position="111"/>
    </location>
</feature>
<dbReference type="Proteomes" id="UP000199087">
    <property type="component" value="Unassembled WGS sequence"/>
</dbReference>
<dbReference type="AlphaFoldDB" id="A0A0U1NRU9"/>
<dbReference type="EMBL" id="CVRB01000001">
    <property type="protein sequence ID" value="CRK80776.1"/>
    <property type="molecule type" value="Genomic_DNA"/>
</dbReference>
<sequence>MKNMTSAPKTRIEKRKGRWKTIVLSNKRLVVGVGSIISLLLGLSVAYIIMNDFNKHEPKTEVAATKTIDHSKKNNSENTVKPHNSNDSTEKNSNDSTETNSKESSNISSSDYILPDSDKKVLSEGDIATLTKEQLRLARNEIFARHGYVFKSEDLQKYFSSKSWYNADPSYNRTLNEAEKENVNLIQAREDSL</sequence>
<dbReference type="SMART" id="SM01324">
    <property type="entry name" value="YARHG"/>
    <property type="match status" value="1"/>
</dbReference>
<keyword evidence="4" id="KW-1185">Reference proteome</keyword>
<organism evidence="3 4">
    <name type="scientific">Neobacillus massiliamazoniensis</name>
    <dbReference type="NCBI Taxonomy" id="1499688"/>
    <lineage>
        <taxon>Bacteria</taxon>
        <taxon>Bacillati</taxon>
        <taxon>Bacillota</taxon>
        <taxon>Bacilli</taxon>
        <taxon>Bacillales</taxon>
        <taxon>Bacillaceae</taxon>
        <taxon>Neobacillus</taxon>
    </lineage>
</organism>
<evidence type="ECO:0000256" key="1">
    <source>
        <dbReference type="SAM" id="MobiDB-lite"/>
    </source>
</evidence>
<feature type="compositionally biased region" description="Polar residues" evidence="1">
    <location>
        <begin position="76"/>
        <end position="87"/>
    </location>
</feature>
<reference evidence="4" key="1">
    <citation type="submission" date="2015-05" db="EMBL/GenBank/DDBJ databases">
        <authorList>
            <person name="Urmite Genomes"/>
        </authorList>
    </citation>
    <scope>NUCLEOTIDE SEQUENCE [LARGE SCALE GENOMIC DNA]</scope>
    <source>
        <strain evidence="4">LF1</strain>
    </source>
</reference>
<accession>A0A0U1NRU9</accession>
<name>A0A0U1NRU9_9BACI</name>
<evidence type="ECO:0000313" key="4">
    <source>
        <dbReference type="Proteomes" id="UP000199087"/>
    </source>
</evidence>
<dbReference type="RefSeq" id="WP_090630801.1">
    <property type="nucleotide sequence ID" value="NZ_CVRB01000001.1"/>
</dbReference>
<dbReference type="OrthoDB" id="1682769at2"/>
<dbReference type="Pfam" id="PF13308">
    <property type="entry name" value="YARHG"/>
    <property type="match status" value="1"/>
</dbReference>
<feature type="domain" description="YARHG" evidence="2">
    <location>
        <begin position="110"/>
        <end position="191"/>
    </location>
</feature>